<name>A0A426XRG5_ENSVE</name>
<evidence type="ECO:0000256" key="1">
    <source>
        <dbReference type="SAM" id="MobiDB-lite"/>
    </source>
</evidence>
<evidence type="ECO:0000313" key="3">
    <source>
        <dbReference type="Proteomes" id="UP000287651"/>
    </source>
</evidence>
<organism evidence="2 3">
    <name type="scientific">Ensete ventricosum</name>
    <name type="common">Abyssinian banana</name>
    <name type="synonym">Musa ensete</name>
    <dbReference type="NCBI Taxonomy" id="4639"/>
    <lineage>
        <taxon>Eukaryota</taxon>
        <taxon>Viridiplantae</taxon>
        <taxon>Streptophyta</taxon>
        <taxon>Embryophyta</taxon>
        <taxon>Tracheophyta</taxon>
        <taxon>Spermatophyta</taxon>
        <taxon>Magnoliopsida</taxon>
        <taxon>Liliopsida</taxon>
        <taxon>Zingiberales</taxon>
        <taxon>Musaceae</taxon>
        <taxon>Ensete</taxon>
    </lineage>
</organism>
<comment type="caution">
    <text evidence="2">The sequence shown here is derived from an EMBL/GenBank/DDBJ whole genome shotgun (WGS) entry which is preliminary data.</text>
</comment>
<proteinExistence type="predicted"/>
<dbReference type="Proteomes" id="UP000287651">
    <property type="component" value="Unassembled WGS sequence"/>
</dbReference>
<sequence>APWIKRIPPAVYLQYSPCGVHSSPSPHHSHEVSSHLRRRKVLPFCYRLLNQDINVVAEIVQASGLAANRTFVDHERIDHVTPLRSTRHPSNGGPMDLEE</sequence>
<dbReference type="EMBL" id="AMZH03018090">
    <property type="protein sequence ID" value="RRT42079.1"/>
    <property type="molecule type" value="Genomic_DNA"/>
</dbReference>
<feature type="non-terminal residue" evidence="2">
    <location>
        <position position="1"/>
    </location>
</feature>
<accession>A0A426XRG5</accession>
<evidence type="ECO:0000313" key="2">
    <source>
        <dbReference type="EMBL" id="RRT42079.1"/>
    </source>
</evidence>
<dbReference type="AlphaFoldDB" id="A0A426XRG5"/>
<reference evidence="2 3" key="1">
    <citation type="journal article" date="2014" name="Agronomy (Basel)">
        <title>A Draft Genome Sequence for Ensete ventricosum, the Drought-Tolerant Tree Against Hunger.</title>
        <authorList>
            <person name="Harrison J."/>
            <person name="Moore K.A."/>
            <person name="Paszkiewicz K."/>
            <person name="Jones T."/>
            <person name="Grant M."/>
            <person name="Ambacheew D."/>
            <person name="Muzemil S."/>
            <person name="Studholme D.J."/>
        </authorList>
    </citation>
    <scope>NUCLEOTIDE SEQUENCE [LARGE SCALE GENOMIC DNA]</scope>
</reference>
<gene>
    <name evidence="2" type="ORF">B296_00037695</name>
</gene>
<protein>
    <submittedName>
        <fullName evidence="2">Uncharacterized protein</fullName>
    </submittedName>
</protein>
<feature type="region of interest" description="Disordered" evidence="1">
    <location>
        <begin position="80"/>
        <end position="99"/>
    </location>
</feature>